<dbReference type="EC" id="6.4.1.1" evidence="4"/>
<dbReference type="NCBIfam" id="TIGR01108">
    <property type="entry name" value="oadA"/>
    <property type="match status" value="1"/>
</dbReference>
<dbReference type="InterPro" id="IPR001882">
    <property type="entry name" value="Biotin_BS"/>
</dbReference>
<accession>A0A811T5C2</accession>
<dbReference type="PANTHER" id="PTHR43778:SF2">
    <property type="entry name" value="PYRUVATE CARBOXYLASE, MITOCHONDRIAL"/>
    <property type="match status" value="1"/>
</dbReference>
<dbReference type="SUPFAM" id="SSF89000">
    <property type="entry name" value="post-HMGL domain-like"/>
    <property type="match status" value="1"/>
</dbReference>
<dbReference type="InterPro" id="IPR055268">
    <property type="entry name" value="PCB-like"/>
</dbReference>
<dbReference type="SUPFAM" id="SSF51569">
    <property type="entry name" value="Aldolase"/>
    <property type="match status" value="1"/>
</dbReference>
<reference evidence="4" key="1">
    <citation type="submission" date="2020-10" db="EMBL/GenBank/DDBJ databases">
        <authorList>
            <person name="Hahn C.J."/>
            <person name="Laso-Perez R."/>
            <person name="Vulcano F."/>
            <person name="Vaziourakis K.-M."/>
            <person name="Stokke R."/>
            <person name="Steen I.H."/>
            <person name="Teske A."/>
            <person name="Boetius A."/>
            <person name="Liebeke M."/>
            <person name="Amann R."/>
            <person name="Knittel K."/>
        </authorList>
    </citation>
    <scope>NUCLEOTIDE SEQUENCE</scope>
    <source>
        <strain evidence="4">Gfbio:e3339647-f889-4370-9287-4fb5cb688e4c:AG392M11_GoMArc1</strain>
    </source>
</reference>
<evidence type="ECO:0000313" key="5">
    <source>
        <dbReference type="Proteomes" id="UP000639006"/>
    </source>
</evidence>
<dbReference type="InterPro" id="IPR000089">
    <property type="entry name" value="Biotin_lipoyl"/>
</dbReference>
<evidence type="ECO:0000259" key="2">
    <source>
        <dbReference type="PROSITE" id="PS50968"/>
    </source>
</evidence>
<dbReference type="GO" id="GO:0006814">
    <property type="term" value="P:sodium ion transport"/>
    <property type="evidence" value="ECO:0007669"/>
    <property type="project" value="InterPro"/>
</dbReference>
<dbReference type="PROSITE" id="PS50991">
    <property type="entry name" value="PYR_CT"/>
    <property type="match status" value="1"/>
</dbReference>
<dbReference type="InterPro" id="IPR005776">
    <property type="entry name" value="OadA"/>
</dbReference>
<dbReference type="InterPro" id="IPR011053">
    <property type="entry name" value="Single_hybrid_motif"/>
</dbReference>
<evidence type="ECO:0000256" key="1">
    <source>
        <dbReference type="ARBA" id="ARBA00023267"/>
    </source>
</evidence>
<feature type="domain" description="Pyruvate carboxyltransferase" evidence="3">
    <location>
        <begin position="4"/>
        <end position="264"/>
    </location>
</feature>
<comment type="caution">
    <text evidence="4">The sequence shown here is derived from an EMBL/GenBank/DDBJ whole genome shotgun (WGS) entry which is preliminary data.</text>
</comment>
<dbReference type="PROSITE" id="PS00188">
    <property type="entry name" value="BIOTIN"/>
    <property type="match status" value="1"/>
</dbReference>
<protein>
    <submittedName>
        <fullName evidence="4">Pyruvate carboxylase subunit B</fullName>
        <ecNumber evidence="4">6.4.1.1</ecNumber>
    </submittedName>
</protein>
<dbReference type="SUPFAM" id="SSF51230">
    <property type="entry name" value="Single hybrid motif"/>
    <property type="match status" value="1"/>
</dbReference>
<dbReference type="CDD" id="cd06850">
    <property type="entry name" value="biotinyl_domain"/>
    <property type="match status" value="1"/>
</dbReference>
<dbReference type="Gene3D" id="2.40.50.100">
    <property type="match status" value="1"/>
</dbReference>
<dbReference type="PROSITE" id="PS50968">
    <property type="entry name" value="BIOTINYL_LIPOYL"/>
    <property type="match status" value="1"/>
</dbReference>
<dbReference type="Pfam" id="PF00682">
    <property type="entry name" value="HMGL-like"/>
    <property type="match status" value="1"/>
</dbReference>
<dbReference type="GO" id="GO:0008948">
    <property type="term" value="F:oxaloacetate decarboxylase activity"/>
    <property type="evidence" value="ECO:0007669"/>
    <property type="project" value="InterPro"/>
</dbReference>
<proteinExistence type="predicted"/>
<dbReference type="Proteomes" id="UP000639006">
    <property type="component" value="Unassembled WGS sequence"/>
</dbReference>
<dbReference type="GO" id="GO:0006094">
    <property type="term" value="P:gluconeogenesis"/>
    <property type="evidence" value="ECO:0007669"/>
    <property type="project" value="TreeGrafter"/>
</dbReference>
<dbReference type="CDD" id="cd07937">
    <property type="entry name" value="DRE_TIM_PC_TC_5S"/>
    <property type="match status" value="1"/>
</dbReference>
<keyword evidence="4" id="KW-0670">Pyruvate</keyword>
<feature type="domain" description="Lipoyl-binding" evidence="2">
    <location>
        <begin position="495"/>
        <end position="574"/>
    </location>
</feature>
<dbReference type="InterPro" id="IPR000891">
    <property type="entry name" value="PYR_CT"/>
</dbReference>
<dbReference type="EMBL" id="CAJHIQ010000002">
    <property type="protein sequence ID" value="CAD6491098.1"/>
    <property type="molecule type" value="Genomic_DNA"/>
</dbReference>
<dbReference type="NCBIfam" id="NF006761">
    <property type="entry name" value="PRK09282.1"/>
    <property type="match status" value="1"/>
</dbReference>
<dbReference type="InterPro" id="IPR003379">
    <property type="entry name" value="Carboxylase_cons_dom"/>
</dbReference>
<organism evidence="4 5">
    <name type="scientific">Candidatus Argoarchaeum ethanivorans</name>
    <dbReference type="NCBI Taxonomy" id="2608793"/>
    <lineage>
        <taxon>Archaea</taxon>
        <taxon>Methanobacteriati</taxon>
        <taxon>Methanobacteriota</taxon>
        <taxon>Stenosarchaea group</taxon>
        <taxon>Methanomicrobia</taxon>
        <taxon>Methanosarcinales</taxon>
        <taxon>Methanosarcinales incertae sedis</taxon>
        <taxon>GOM Arc I cluster</taxon>
        <taxon>Candidatus Argoarchaeum</taxon>
    </lineage>
</organism>
<evidence type="ECO:0000259" key="3">
    <source>
        <dbReference type="PROSITE" id="PS50991"/>
    </source>
</evidence>
<dbReference type="GO" id="GO:0004736">
    <property type="term" value="F:pyruvate carboxylase activity"/>
    <property type="evidence" value="ECO:0007669"/>
    <property type="project" value="UniProtKB-EC"/>
</dbReference>
<dbReference type="GO" id="GO:0005737">
    <property type="term" value="C:cytoplasm"/>
    <property type="evidence" value="ECO:0007669"/>
    <property type="project" value="TreeGrafter"/>
</dbReference>
<dbReference type="AlphaFoldDB" id="A0A811T5C2"/>
<keyword evidence="1" id="KW-0092">Biotin</keyword>
<keyword evidence="4" id="KW-0436">Ligase</keyword>
<dbReference type="Gene3D" id="3.20.20.70">
    <property type="entry name" value="Aldolase class I"/>
    <property type="match status" value="1"/>
</dbReference>
<name>A0A811T5C2_9EURY</name>
<sequence length="574" mass="63596">MVKVRITDTTFRDAHQSLFATRMRTYDMIPIAKQMDEAGFYSIEAWGGATFDSCIRFLNDDPWERIQVLYGIIKKTPLQMLLRGQNLVGYRHYADDVVVKFVELAAKNGVGVFRIFDALNDIRNMTTAIKAVIDTGSHVQGAVCYTISPVHTIEKYVKMAEELEAMECDSLCIKDMAGLISPKAAFDLITALKERISIPVCLHSHCTSGMAPLSYMMACEAGVDILDTAFSPFSGGTSQPSTEAVVAAFRETDCDTGLSLTALSEIKKYFEKLREKYGGLIDPISERIDTNVLIYQIPGGMISNLVSQLKEQNALERFDDVLEEMPRVREDLGYPPLVTPTSQIVGTQAVLNVLMGERYKVIPREVKDYAKGFYGKTPVPINRKLLEKILPGEELITVRPADLISPELEKLTKEAEEQGLLKKEEDAMTYALYPAIAPKFLRGELTEEPLPQKTESVQPVSSTTMLTNTEFKVEVDGESFDVKIVPADGGLTSEIVESEKPEIGKDTLVASMQGMMLKIIAKTGEQVEKDDVVAVLEAMKMENNIHAHKSGVIREIYVEEGSTVSSGEAVMLIE</sequence>
<dbReference type="Pfam" id="PF02436">
    <property type="entry name" value="PYC_OADA"/>
    <property type="match status" value="1"/>
</dbReference>
<dbReference type="InterPro" id="IPR013785">
    <property type="entry name" value="Aldolase_TIM"/>
</dbReference>
<dbReference type="Pfam" id="PF00364">
    <property type="entry name" value="Biotin_lipoyl"/>
    <property type="match status" value="1"/>
</dbReference>
<dbReference type="PANTHER" id="PTHR43778">
    <property type="entry name" value="PYRUVATE CARBOXYLASE"/>
    <property type="match status" value="1"/>
</dbReference>
<evidence type="ECO:0000313" key="4">
    <source>
        <dbReference type="EMBL" id="CAD6491098.1"/>
    </source>
</evidence>
<gene>
    <name evidence="4" type="primary">pycB</name>
    <name evidence="4" type="ORF">DIAAKJNI_00063</name>
</gene>